<reference evidence="2" key="2">
    <citation type="journal article" date="2015" name="Data Brief">
        <title>Shoot transcriptome of the giant reed, Arundo donax.</title>
        <authorList>
            <person name="Barrero R.A."/>
            <person name="Guerrero F.D."/>
            <person name="Moolhuijzen P."/>
            <person name="Goolsby J.A."/>
            <person name="Tidwell J."/>
            <person name="Bellgard S.E."/>
            <person name="Bellgard M.I."/>
        </authorList>
    </citation>
    <scope>NUCLEOTIDE SEQUENCE</scope>
    <source>
        <tissue evidence="2">Shoot tissue taken approximately 20 cm above the soil surface</tissue>
    </source>
</reference>
<accession>A0A0A9C549</accession>
<protein>
    <submittedName>
        <fullName evidence="2">Uncharacterized protein</fullName>
    </submittedName>
</protein>
<feature type="transmembrane region" description="Helical" evidence="1">
    <location>
        <begin position="9"/>
        <end position="32"/>
    </location>
</feature>
<keyword evidence="1" id="KW-0812">Transmembrane</keyword>
<organism evidence="2">
    <name type="scientific">Arundo donax</name>
    <name type="common">Giant reed</name>
    <name type="synonym">Donax arundinaceus</name>
    <dbReference type="NCBI Taxonomy" id="35708"/>
    <lineage>
        <taxon>Eukaryota</taxon>
        <taxon>Viridiplantae</taxon>
        <taxon>Streptophyta</taxon>
        <taxon>Embryophyta</taxon>
        <taxon>Tracheophyta</taxon>
        <taxon>Spermatophyta</taxon>
        <taxon>Magnoliopsida</taxon>
        <taxon>Liliopsida</taxon>
        <taxon>Poales</taxon>
        <taxon>Poaceae</taxon>
        <taxon>PACMAD clade</taxon>
        <taxon>Arundinoideae</taxon>
        <taxon>Arundineae</taxon>
        <taxon>Arundo</taxon>
    </lineage>
</organism>
<dbReference type="EMBL" id="GBRH01229360">
    <property type="protein sequence ID" value="JAD68535.1"/>
    <property type="molecule type" value="Transcribed_RNA"/>
</dbReference>
<sequence length="79" mass="9451">MVEMCENIFFYYFFFLEWFLLNIYPVCTIVTLTYPIIAINAQIHREALCLQVWIWITCISYGLQFSLCLNLHKILKACC</sequence>
<feature type="transmembrane region" description="Helical" evidence="1">
    <location>
        <begin position="52"/>
        <end position="71"/>
    </location>
</feature>
<dbReference type="AlphaFoldDB" id="A0A0A9C549"/>
<keyword evidence="1" id="KW-1133">Transmembrane helix</keyword>
<evidence type="ECO:0000313" key="2">
    <source>
        <dbReference type="EMBL" id="JAD68535.1"/>
    </source>
</evidence>
<proteinExistence type="predicted"/>
<keyword evidence="1" id="KW-0472">Membrane</keyword>
<name>A0A0A9C549_ARUDO</name>
<reference evidence="2" key="1">
    <citation type="submission" date="2014-09" db="EMBL/GenBank/DDBJ databases">
        <authorList>
            <person name="Magalhaes I.L.F."/>
            <person name="Oliveira U."/>
            <person name="Santos F.R."/>
            <person name="Vidigal T.H.D.A."/>
            <person name="Brescovit A.D."/>
            <person name="Santos A.J."/>
        </authorList>
    </citation>
    <scope>NUCLEOTIDE SEQUENCE</scope>
    <source>
        <tissue evidence="2">Shoot tissue taken approximately 20 cm above the soil surface</tissue>
    </source>
</reference>
<evidence type="ECO:0000256" key="1">
    <source>
        <dbReference type="SAM" id="Phobius"/>
    </source>
</evidence>